<dbReference type="EMBL" id="RQTK01000255">
    <property type="protein sequence ID" value="RUS83175.1"/>
    <property type="molecule type" value="Genomic_DNA"/>
</dbReference>
<evidence type="ECO:0000256" key="1">
    <source>
        <dbReference type="SAM" id="SignalP"/>
    </source>
</evidence>
<protein>
    <submittedName>
        <fullName evidence="2">Uncharacterized protein</fullName>
    </submittedName>
</protein>
<keyword evidence="3" id="KW-1185">Reference proteome</keyword>
<proteinExistence type="predicted"/>
<keyword evidence="1" id="KW-0732">Signal</keyword>
<name>A0A433TNM3_ELYCH</name>
<organism evidence="2 3">
    <name type="scientific">Elysia chlorotica</name>
    <name type="common">Eastern emerald elysia</name>
    <name type="synonym">Sea slug</name>
    <dbReference type="NCBI Taxonomy" id="188477"/>
    <lineage>
        <taxon>Eukaryota</taxon>
        <taxon>Metazoa</taxon>
        <taxon>Spiralia</taxon>
        <taxon>Lophotrochozoa</taxon>
        <taxon>Mollusca</taxon>
        <taxon>Gastropoda</taxon>
        <taxon>Heterobranchia</taxon>
        <taxon>Euthyneura</taxon>
        <taxon>Panpulmonata</taxon>
        <taxon>Sacoglossa</taxon>
        <taxon>Placobranchoidea</taxon>
        <taxon>Plakobranchidae</taxon>
        <taxon>Elysia</taxon>
    </lineage>
</organism>
<evidence type="ECO:0000313" key="2">
    <source>
        <dbReference type="EMBL" id="RUS83175.1"/>
    </source>
</evidence>
<gene>
    <name evidence="2" type="ORF">EGW08_009075</name>
</gene>
<dbReference type="AlphaFoldDB" id="A0A433TNM3"/>
<feature type="signal peptide" evidence="1">
    <location>
        <begin position="1"/>
        <end position="20"/>
    </location>
</feature>
<reference evidence="2 3" key="1">
    <citation type="submission" date="2019-01" db="EMBL/GenBank/DDBJ databases">
        <title>A draft genome assembly of the solar-powered sea slug Elysia chlorotica.</title>
        <authorList>
            <person name="Cai H."/>
            <person name="Li Q."/>
            <person name="Fang X."/>
            <person name="Li J."/>
            <person name="Curtis N.E."/>
            <person name="Altenburger A."/>
            <person name="Shibata T."/>
            <person name="Feng M."/>
            <person name="Maeda T."/>
            <person name="Schwartz J.A."/>
            <person name="Shigenobu S."/>
            <person name="Lundholm N."/>
            <person name="Nishiyama T."/>
            <person name="Yang H."/>
            <person name="Hasebe M."/>
            <person name="Li S."/>
            <person name="Pierce S.K."/>
            <person name="Wang J."/>
        </authorList>
    </citation>
    <scope>NUCLEOTIDE SEQUENCE [LARGE SCALE GENOMIC DNA]</scope>
    <source>
        <strain evidence="2">EC2010</strain>
        <tissue evidence="2">Whole organism of an adult</tissue>
    </source>
</reference>
<dbReference type="OrthoDB" id="10425072at2759"/>
<comment type="caution">
    <text evidence="2">The sequence shown here is derived from an EMBL/GenBank/DDBJ whole genome shotgun (WGS) entry which is preliminary data.</text>
</comment>
<sequence length="135" mass="15092">MSSLYFVLFSALLIVRNINCQAPPVYDCLVGATNCETTGSIIYSSNTIFCCRSGDSISQSSSATFDTTSGLRAHHICKCSPGGMAMINGRPMTPAQKKEFVQEMNRWSINFQNNMNSFFTTLNTNLINMFNRWIF</sequence>
<evidence type="ECO:0000313" key="3">
    <source>
        <dbReference type="Proteomes" id="UP000271974"/>
    </source>
</evidence>
<accession>A0A433TNM3</accession>
<feature type="chain" id="PRO_5019534847" evidence="1">
    <location>
        <begin position="21"/>
        <end position="135"/>
    </location>
</feature>
<dbReference type="Proteomes" id="UP000271974">
    <property type="component" value="Unassembled WGS sequence"/>
</dbReference>